<evidence type="ECO:0000313" key="4">
    <source>
        <dbReference type="Proteomes" id="UP001225644"/>
    </source>
</evidence>
<reference evidence="3 4" key="1">
    <citation type="submission" date="2023-07" db="EMBL/GenBank/DDBJ databases">
        <title>Genomic Encyclopedia of Type Strains, Phase IV (KMG-IV): sequencing the most valuable type-strain genomes for metagenomic binning, comparative biology and taxonomic classification.</title>
        <authorList>
            <person name="Goeker M."/>
        </authorList>
    </citation>
    <scope>NUCLEOTIDE SEQUENCE [LARGE SCALE GENOMIC DNA]</scope>
    <source>
        <strain evidence="3 4">DSM 12396</strain>
    </source>
</reference>
<gene>
    <name evidence="3" type="ORF">J2Z49_000693</name>
</gene>
<evidence type="ECO:0000259" key="2">
    <source>
        <dbReference type="Pfam" id="PF02120"/>
    </source>
</evidence>
<dbReference type="CDD" id="cd17470">
    <property type="entry name" value="T3SS_Flik_C"/>
    <property type="match status" value="1"/>
</dbReference>
<dbReference type="InterPro" id="IPR038610">
    <property type="entry name" value="FliK-like_C_sf"/>
</dbReference>
<protein>
    <recommendedName>
        <fullName evidence="2">Flagellar hook-length control protein-like C-terminal domain-containing protein</fullName>
    </recommendedName>
</protein>
<proteinExistence type="predicted"/>
<organism evidence="3 4">
    <name type="scientific">Desulfofundulus luciae</name>
    <dbReference type="NCBI Taxonomy" id="74702"/>
    <lineage>
        <taxon>Bacteria</taxon>
        <taxon>Bacillati</taxon>
        <taxon>Bacillota</taxon>
        <taxon>Clostridia</taxon>
        <taxon>Eubacteriales</taxon>
        <taxon>Peptococcaceae</taxon>
        <taxon>Desulfofundulus</taxon>
    </lineage>
</organism>
<comment type="caution">
    <text evidence="3">The sequence shown here is derived from an EMBL/GenBank/DDBJ whole genome shotgun (WGS) entry which is preliminary data.</text>
</comment>
<feature type="region of interest" description="Disordered" evidence="1">
    <location>
        <begin position="111"/>
        <end position="141"/>
    </location>
</feature>
<dbReference type="InterPro" id="IPR052563">
    <property type="entry name" value="FliK"/>
</dbReference>
<dbReference type="PANTHER" id="PTHR37533">
    <property type="entry name" value="FLAGELLAR HOOK-LENGTH CONTROL PROTEIN"/>
    <property type="match status" value="1"/>
</dbReference>
<dbReference type="EMBL" id="JAUSUX010000004">
    <property type="protein sequence ID" value="MDQ0285589.1"/>
    <property type="molecule type" value="Genomic_DNA"/>
</dbReference>
<dbReference type="PANTHER" id="PTHR37533:SF2">
    <property type="entry name" value="FLAGELLAR HOOK-LENGTH CONTROL PROTEIN"/>
    <property type="match status" value="1"/>
</dbReference>
<accession>A0ABU0AYN3</accession>
<dbReference type="Proteomes" id="UP001225644">
    <property type="component" value="Unassembled WGS sequence"/>
</dbReference>
<feature type="region of interest" description="Disordered" evidence="1">
    <location>
        <begin position="239"/>
        <end position="292"/>
    </location>
</feature>
<dbReference type="InterPro" id="IPR021136">
    <property type="entry name" value="Flagellar_hook_control-like_C"/>
</dbReference>
<evidence type="ECO:0000313" key="3">
    <source>
        <dbReference type="EMBL" id="MDQ0285589.1"/>
    </source>
</evidence>
<keyword evidence="4" id="KW-1185">Reference proteome</keyword>
<sequence length="292" mass="31070">MLKEPALLDLQQNDVDVFHDVEINELKPFLLQFMQQNGGEVLQKKAGSGEEGLLNNNTGLVFKNVRVPVEVVPQSTNPGGIPDQVEAPNTRGGVVPPQIAQDTTSPVMTRNGSAGIPDHNPAQYQSTNPGGGGITGTSHNLSNPVMHQENVNPLQMPALIVRVLRQAVARHVEGQTHLWFKLEPEHLGEVMVRLVYRHGDVSAHFLASNPAAGDAIESALPQLREALAAQNLHLQSASVSVGHEGGPPPRGDFHQPGYNYGRRHSGSGEGPGGSAGHEPPADPLPGGINLFV</sequence>
<dbReference type="Gene3D" id="3.30.750.140">
    <property type="match status" value="1"/>
</dbReference>
<dbReference type="Pfam" id="PF02120">
    <property type="entry name" value="Flg_hook"/>
    <property type="match status" value="1"/>
</dbReference>
<feature type="domain" description="Flagellar hook-length control protein-like C-terminal" evidence="2">
    <location>
        <begin position="166"/>
        <end position="245"/>
    </location>
</feature>
<evidence type="ECO:0000256" key="1">
    <source>
        <dbReference type="SAM" id="MobiDB-lite"/>
    </source>
</evidence>
<name>A0ABU0AYN3_9FIRM</name>
<dbReference type="RefSeq" id="WP_307399852.1">
    <property type="nucleotide sequence ID" value="NZ_JAUSUX010000004.1"/>
</dbReference>